<reference evidence="1 2" key="1">
    <citation type="submission" date="2020-11" db="EMBL/GenBank/DDBJ databases">
        <title>Closed and high quality bacterial genomes of the OMM12 community.</title>
        <authorList>
            <person name="Marbouty M."/>
            <person name="Lamy-Besnier Q."/>
            <person name="Debarbieux L."/>
            <person name="Koszul R."/>
        </authorList>
    </citation>
    <scope>NUCLEOTIDE SEQUENCE [LARGE SCALE GENOMIC DNA]</scope>
    <source>
        <strain evidence="1 2">KB18</strain>
    </source>
</reference>
<protein>
    <submittedName>
        <fullName evidence="1">Uncharacterized protein</fullName>
    </submittedName>
</protein>
<dbReference type="EMBL" id="CP065321">
    <property type="protein sequence ID" value="QQR31485.1"/>
    <property type="molecule type" value="Genomic_DNA"/>
</dbReference>
<proteinExistence type="predicted"/>
<accession>A0AA92L9E1</accession>
<dbReference type="AlphaFoldDB" id="A0AA92L9E1"/>
<evidence type="ECO:0000313" key="2">
    <source>
        <dbReference type="Proteomes" id="UP000596035"/>
    </source>
</evidence>
<gene>
    <name evidence="1" type="ORF">I5Q82_07400</name>
</gene>
<dbReference type="Proteomes" id="UP000596035">
    <property type="component" value="Chromosome"/>
</dbReference>
<evidence type="ECO:0000313" key="1">
    <source>
        <dbReference type="EMBL" id="QQR31485.1"/>
    </source>
</evidence>
<organism evidence="1 2">
    <name type="scientific">Acutalibacter muris</name>
    <dbReference type="NCBI Taxonomy" id="1796620"/>
    <lineage>
        <taxon>Bacteria</taxon>
        <taxon>Bacillati</taxon>
        <taxon>Bacillota</taxon>
        <taxon>Clostridia</taxon>
        <taxon>Eubacteriales</taxon>
        <taxon>Acutalibacteraceae</taxon>
        <taxon>Acutalibacter</taxon>
    </lineage>
</organism>
<dbReference type="RefSeq" id="WP_157130648.1">
    <property type="nucleotide sequence ID" value="NZ_CP065321.1"/>
</dbReference>
<name>A0AA92L9E1_9FIRM</name>
<sequence length="166" mass="17805">MGYDGGSSGEFGKLPAEVVLAGETTDCRGADDFPVVGETDKGFLNEYGQPRATGWEESRKEFERFLGKGYAVGNGYRQGSEATELENLDAHRHGVDTVLGAGGSAVRSAVYALAALSEDDEDPEERRKRIEAQENGEALGALLGLAVGAISEISEENDDEFDHKFK</sequence>